<proteinExistence type="predicted"/>
<keyword evidence="1" id="KW-0805">Transcription regulation</keyword>
<dbReference type="EMBL" id="QBKQ01000002">
    <property type="protein sequence ID" value="PTX43550.1"/>
    <property type="molecule type" value="Genomic_DNA"/>
</dbReference>
<comment type="caution">
    <text evidence="5">The sequence shown here is derived from an EMBL/GenBank/DDBJ whole genome shotgun (WGS) entry which is preliminary data.</text>
</comment>
<evidence type="ECO:0000256" key="3">
    <source>
        <dbReference type="ARBA" id="ARBA00023163"/>
    </source>
</evidence>
<dbReference type="Gene3D" id="2.60.120.10">
    <property type="entry name" value="Jelly Rolls"/>
    <property type="match status" value="1"/>
</dbReference>
<dbReference type="InterPro" id="IPR009057">
    <property type="entry name" value="Homeodomain-like_sf"/>
</dbReference>
<reference evidence="5 6" key="1">
    <citation type="submission" date="2018-04" db="EMBL/GenBank/DDBJ databases">
        <title>Genomic Encyclopedia of Archaeal and Bacterial Type Strains, Phase II (KMG-II): from individual species to whole genera.</title>
        <authorList>
            <person name="Goeker M."/>
        </authorList>
    </citation>
    <scope>NUCLEOTIDE SEQUENCE [LARGE SCALE GENOMIC DNA]</scope>
    <source>
        <strain evidence="5 6">DSM 23082</strain>
    </source>
</reference>
<dbReference type="Proteomes" id="UP000244174">
    <property type="component" value="Unassembled WGS sequence"/>
</dbReference>
<feature type="domain" description="HTH araC/xylS-type" evidence="4">
    <location>
        <begin position="185"/>
        <end position="283"/>
    </location>
</feature>
<dbReference type="GO" id="GO:0003700">
    <property type="term" value="F:DNA-binding transcription factor activity"/>
    <property type="evidence" value="ECO:0007669"/>
    <property type="project" value="InterPro"/>
</dbReference>
<dbReference type="InterPro" id="IPR011051">
    <property type="entry name" value="RmlC_Cupin_sf"/>
</dbReference>
<evidence type="ECO:0000259" key="4">
    <source>
        <dbReference type="PROSITE" id="PS01124"/>
    </source>
</evidence>
<organism evidence="5 6">
    <name type="scientific">Christiangramia gaetbulicola</name>
    <dbReference type="NCBI Taxonomy" id="703340"/>
    <lineage>
        <taxon>Bacteria</taxon>
        <taxon>Pseudomonadati</taxon>
        <taxon>Bacteroidota</taxon>
        <taxon>Flavobacteriia</taxon>
        <taxon>Flavobacteriales</taxon>
        <taxon>Flavobacteriaceae</taxon>
        <taxon>Christiangramia</taxon>
    </lineage>
</organism>
<name>A0A2T6AIA1_9FLAO</name>
<keyword evidence="2" id="KW-0238">DNA-binding</keyword>
<sequence length="291" mass="33973">MKPIYFKIPKTENKAIRVQEEAGKYFYGKLHYHPEYQITLIEKGTGLFYGGTNVVKFEEGDLYFIGQDVPHLIKSSAKYYESDSPGIKGLSIFFSYNSFGESFFEVPELREIRNLLLNAKRVIKLRRNSEFNLEQMMLDMRSATNEGRVIQLLKILSQFNDENYEFLNATGLSPTLNEKGYDRLNKVINYTFSNYATNILVENVAEKANLSKSQFSRYFKERTGKTYVQFLNEVRIENACVLLIKEDLNIEQIGYDVGFQNLSNFNRQFKKVKNSTPSQFRTQFQNERTIL</sequence>
<evidence type="ECO:0000313" key="5">
    <source>
        <dbReference type="EMBL" id="PTX43550.1"/>
    </source>
</evidence>
<dbReference type="Pfam" id="PF02311">
    <property type="entry name" value="AraC_binding"/>
    <property type="match status" value="1"/>
</dbReference>
<accession>A0A2T6AIA1</accession>
<dbReference type="AlphaFoldDB" id="A0A2T6AIA1"/>
<evidence type="ECO:0000256" key="1">
    <source>
        <dbReference type="ARBA" id="ARBA00023015"/>
    </source>
</evidence>
<dbReference type="PROSITE" id="PS01124">
    <property type="entry name" value="HTH_ARAC_FAMILY_2"/>
    <property type="match status" value="1"/>
</dbReference>
<dbReference type="Gene3D" id="1.10.10.60">
    <property type="entry name" value="Homeodomain-like"/>
    <property type="match status" value="2"/>
</dbReference>
<dbReference type="PANTHER" id="PTHR43280">
    <property type="entry name" value="ARAC-FAMILY TRANSCRIPTIONAL REGULATOR"/>
    <property type="match status" value="1"/>
</dbReference>
<dbReference type="InterPro" id="IPR020449">
    <property type="entry name" value="Tscrpt_reg_AraC-type_HTH"/>
</dbReference>
<dbReference type="RefSeq" id="WP_108171968.1">
    <property type="nucleotide sequence ID" value="NZ_QBKQ01000002.1"/>
</dbReference>
<evidence type="ECO:0000256" key="2">
    <source>
        <dbReference type="ARBA" id="ARBA00023125"/>
    </source>
</evidence>
<keyword evidence="6" id="KW-1185">Reference proteome</keyword>
<protein>
    <submittedName>
        <fullName evidence="5">AraC family transcriptional regulator</fullName>
    </submittedName>
</protein>
<dbReference type="PRINTS" id="PR00032">
    <property type="entry name" value="HTHARAC"/>
</dbReference>
<dbReference type="SUPFAM" id="SSF51182">
    <property type="entry name" value="RmlC-like cupins"/>
    <property type="match status" value="1"/>
</dbReference>
<dbReference type="InterPro" id="IPR014710">
    <property type="entry name" value="RmlC-like_jellyroll"/>
</dbReference>
<dbReference type="InterPro" id="IPR018062">
    <property type="entry name" value="HTH_AraC-typ_CS"/>
</dbReference>
<evidence type="ECO:0000313" key="6">
    <source>
        <dbReference type="Proteomes" id="UP000244174"/>
    </source>
</evidence>
<dbReference type="OrthoDB" id="1410704at2"/>
<dbReference type="PROSITE" id="PS00041">
    <property type="entry name" value="HTH_ARAC_FAMILY_1"/>
    <property type="match status" value="1"/>
</dbReference>
<dbReference type="SMART" id="SM00342">
    <property type="entry name" value="HTH_ARAC"/>
    <property type="match status" value="1"/>
</dbReference>
<gene>
    <name evidence="5" type="ORF">C8P64_2078</name>
</gene>
<dbReference type="SUPFAM" id="SSF46689">
    <property type="entry name" value="Homeodomain-like"/>
    <property type="match status" value="2"/>
</dbReference>
<dbReference type="GO" id="GO:0043565">
    <property type="term" value="F:sequence-specific DNA binding"/>
    <property type="evidence" value="ECO:0007669"/>
    <property type="project" value="InterPro"/>
</dbReference>
<dbReference type="InterPro" id="IPR003313">
    <property type="entry name" value="AraC-bd"/>
</dbReference>
<keyword evidence="3" id="KW-0804">Transcription</keyword>
<dbReference type="Pfam" id="PF12833">
    <property type="entry name" value="HTH_18"/>
    <property type="match status" value="1"/>
</dbReference>
<dbReference type="InterPro" id="IPR018060">
    <property type="entry name" value="HTH_AraC"/>
</dbReference>
<dbReference type="PANTHER" id="PTHR43280:SF27">
    <property type="entry name" value="TRANSCRIPTIONAL REGULATOR MTLR"/>
    <property type="match status" value="1"/>
</dbReference>